<keyword evidence="3" id="KW-0560">Oxidoreductase</keyword>
<evidence type="ECO:0000256" key="6">
    <source>
        <dbReference type="SAM" id="Phobius"/>
    </source>
</evidence>
<evidence type="ECO:0000256" key="3">
    <source>
        <dbReference type="ARBA" id="ARBA00023002"/>
    </source>
</evidence>
<dbReference type="SUPFAM" id="SSF52833">
    <property type="entry name" value="Thioredoxin-like"/>
    <property type="match status" value="1"/>
</dbReference>
<evidence type="ECO:0000256" key="1">
    <source>
        <dbReference type="ARBA" id="ARBA00005791"/>
    </source>
</evidence>
<feature type="transmembrane region" description="Helical" evidence="6">
    <location>
        <begin position="20"/>
        <end position="41"/>
    </location>
</feature>
<dbReference type="PANTHER" id="PTHR13887">
    <property type="entry name" value="GLUTATHIONE S-TRANSFERASE KAPPA"/>
    <property type="match status" value="1"/>
</dbReference>
<evidence type="ECO:0000313" key="9">
    <source>
        <dbReference type="Proteomes" id="UP001271792"/>
    </source>
</evidence>
<sequence>MARKKQKKHTPVTKRPGMSLNVVLATVVVVLASVVFGGIAFSHRGDDSTDSGGTTLVPAGANALSTANEAEVTIVEFLDFQCPACVRYYNNVARQLEEDYRGRITFITRNLPLEMHPLALPAARASEAAARQGKYRELYHALYDNFEKWARDGKTISSDEARAVALFEEFARAAGIDVERFRADMASPEVKAAIDRDIADAGTLGVTSTPTFFFNGAKFEPTGQSYGEIDRELRAKIDAALA</sequence>
<dbReference type="InterPro" id="IPR012336">
    <property type="entry name" value="Thioredoxin-like_fold"/>
</dbReference>
<evidence type="ECO:0000256" key="4">
    <source>
        <dbReference type="ARBA" id="ARBA00023157"/>
    </source>
</evidence>
<dbReference type="PROSITE" id="PS51352">
    <property type="entry name" value="THIOREDOXIN_2"/>
    <property type="match status" value="1"/>
</dbReference>
<dbReference type="PANTHER" id="PTHR13887:SF14">
    <property type="entry name" value="DISULFIDE BOND FORMATION PROTEIN D"/>
    <property type="match status" value="1"/>
</dbReference>
<organism evidence="8 9">
    <name type="scientific">Lentzea kristufekii</name>
    <dbReference type="NCBI Taxonomy" id="3095430"/>
    <lineage>
        <taxon>Bacteria</taxon>
        <taxon>Bacillati</taxon>
        <taxon>Actinomycetota</taxon>
        <taxon>Actinomycetes</taxon>
        <taxon>Pseudonocardiales</taxon>
        <taxon>Pseudonocardiaceae</taxon>
        <taxon>Lentzea</taxon>
    </lineage>
</organism>
<evidence type="ECO:0000256" key="2">
    <source>
        <dbReference type="ARBA" id="ARBA00022729"/>
    </source>
</evidence>
<keyword evidence="6" id="KW-0812">Transmembrane</keyword>
<reference evidence="8 9" key="2">
    <citation type="submission" date="2023-11" db="EMBL/GenBank/DDBJ databases">
        <authorList>
            <person name="Lara A.C."/>
            <person name="Chronakova A."/>
        </authorList>
    </citation>
    <scope>NUCLEOTIDE SEQUENCE [LARGE SCALE GENOMIC DNA]</scope>
    <source>
        <strain evidence="8 9">BCCO 10_0798</strain>
    </source>
</reference>
<keyword evidence="9" id="KW-1185">Reference proteome</keyword>
<evidence type="ECO:0000256" key="5">
    <source>
        <dbReference type="ARBA" id="ARBA00023284"/>
    </source>
</evidence>
<evidence type="ECO:0000313" key="8">
    <source>
        <dbReference type="EMBL" id="MDX8056171.1"/>
    </source>
</evidence>
<dbReference type="RefSeq" id="WP_319989851.1">
    <property type="nucleotide sequence ID" value="NZ_JAXAVV010000037.1"/>
</dbReference>
<name>A0ABU4U6N7_9PSEU</name>
<dbReference type="InterPro" id="IPR013766">
    <property type="entry name" value="Thioredoxin_domain"/>
</dbReference>
<dbReference type="Proteomes" id="UP001271792">
    <property type="component" value="Unassembled WGS sequence"/>
</dbReference>
<reference evidence="8 9" key="1">
    <citation type="submission" date="2023-11" db="EMBL/GenBank/DDBJ databases">
        <title>Lentzea sokolovensis, sp. nov., Lentzea kristufkii, sp. nov., and Lentzea miocenensis, sp. nov., rare actinobacteria from Sokolov Coal Basin, Miocene lacustrine sediment, Czech Republic.</title>
        <authorList>
            <person name="Lara A."/>
            <person name="Kotroba L."/>
            <person name="Nouioui I."/>
            <person name="Neumann-Schaal M."/>
            <person name="Mast Y."/>
            <person name="Chronakova A."/>
        </authorList>
    </citation>
    <scope>NUCLEOTIDE SEQUENCE [LARGE SCALE GENOMIC DNA]</scope>
    <source>
        <strain evidence="8 9">BCCO 10_0798</strain>
    </source>
</reference>
<feature type="domain" description="Thioredoxin" evidence="7">
    <location>
        <begin position="42"/>
        <end position="242"/>
    </location>
</feature>
<keyword evidence="6" id="KW-0472">Membrane</keyword>
<proteinExistence type="inferred from homology"/>
<dbReference type="Gene3D" id="3.40.30.10">
    <property type="entry name" value="Glutaredoxin"/>
    <property type="match status" value="1"/>
</dbReference>
<dbReference type="Pfam" id="PF13462">
    <property type="entry name" value="Thioredoxin_4"/>
    <property type="match status" value="1"/>
</dbReference>
<comment type="similarity">
    <text evidence="1">Belongs to the thioredoxin family. DsbA subfamily.</text>
</comment>
<protein>
    <submittedName>
        <fullName evidence="8">Thioredoxin domain-containing protein</fullName>
    </submittedName>
</protein>
<accession>A0ABU4U6N7</accession>
<keyword evidence="6" id="KW-1133">Transmembrane helix</keyword>
<gene>
    <name evidence="8" type="ORF">SK571_42930</name>
</gene>
<comment type="caution">
    <text evidence="8">The sequence shown here is derived from an EMBL/GenBank/DDBJ whole genome shotgun (WGS) entry which is preliminary data.</text>
</comment>
<dbReference type="EMBL" id="JAXAVV010000037">
    <property type="protein sequence ID" value="MDX8056171.1"/>
    <property type="molecule type" value="Genomic_DNA"/>
</dbReference>
<evidence type="ECO:0000259" key="7">
    <source>
        <dbReference type="PROSITE" id="PS51352"/>
    </source>
</evidence>
<keyword evidence="4" id="KW-1015">Disulfide bond</keyword>
<dbReference type="InterPro" id="IPR036249">
    <property type="entry name" value="Thioredoxin-like_sf"/>
</dbReference>
<keyword evidence="2" id="KW-0732">Signal</keyword>
<keyword evidence="5" id="KW-0676">Redox-active center</keyword>